<evidence type="ECO:0000313" key="3">
    <source>
        <dbReference type="Proteomes" id="UP000216352"/>
    </source>
</evidence>
<dbReference type="PANTHER" id="PTHR43698">
    <property type="entry name" value="RIBD C-TERMINAL DOMAIN CONTAINING PROTEIN"/>
    <property type="match status" value="1"/>
</dbReference>
<dbReference type="InterPro" id="IPR014710">
    <property type="entry name" value="RmlC-like_jellyroll"/>
</dbReference>
<evidence type="ECO:0000259" key="1">
    <source>
        <dbReference type="Pfam" id="PF07883"/>
    </source>
</evidence>
<dbReference type="RefSeq" id="WP_072725371.1">
    <property type="nucleotide sequence ID" value="NZ_BDIS01000015.1"/>
</dbReference>
<dbReference type="STRING" id="1603886.GCA_001895165_01116"/>
<keyword evidence="3" id="KW-1185">Reference proteome</keyword>
<dbReference type="Proteomes" id="UP000216352">
    <property type="component" value="Unassembled WGS sequence"/>
</dbReference>
<dbReference type="InterPro" id="IPR013096">
    <property type="entry name" value="Cupin_2"/>
</dbReference>
<gene>
    <name evidence="2" type="ORF">BLEM_0017</name>
</gene>
<dbReference type="Gene3D" id="2.60.120.10">
    <property type="entry name" value="Jelly Rolls"/>
    <property type="match status" value="1"/>
</dbReference>
<comment type="caution">
    <text evidence="2">The sequence shown here is derived from an EMBL/GenBank/DDBJ whole genome shotgun (WGS) entry which is preliminary data.</text>
</comment>
<dbReference type="InterPro" id="IPR011051">
    <property type="entry name" value="RmlC_Cupin_sf"/>
</dbReference>
<dbReference type="PANTHER" id="PTHR43698:SF1">
    <property type="entry name" value="BLL4564 PROTEIN"/>
    <property type="match status" value="1"/>
</dbReference>
<proteinExistence type="predicted"/>
<dbReference type="EMBL" id="MWWX01000001">
    <property type="protein sequence ID" value="OZG63314.1"/>
    <property type="molecule type" value="Genomic_DNA"/>
</dbReference>
<dbReference type="InterPro" id="IPR047263">
    <property type="entry name" value="HNL-like_cupin"/>
</dbReference>
<dbReference type="CDD" id="cd02233">
    <property type="entry name" value="cupin_HNL-like"/>
    <property type="match status" value="1"/>
</dbReference>
<organism evidence="2 3">
    <name type="scientific">Bifidobacterium lemurum</name>
    <dbReference type="NCBI Taxonomy" id="1603886"/>
    <lineage>
        <taxon>Bacteria</taxon>
        <taxon>Bacillati</taxon>
        <taxon>Actinomycetota</taxon>
        <taxon>Actinomycetes</taxon>
        <taxon>Bifidobacteriales</taxon>
        <taxon>Bifidobacteriaceae</taxon>
        <taxon>Bifidobacterium</taxon>
    </lineage>
</organism>
<dbReference type="OrthoDB" id="9802489at2"/>
<dbReference type="Pfam" id="PF07883">
    <property type="entry name" value="Cupin_2"/>
    <property type="match status" value="1"/>
</dbReference>
<sequence>MENPSSFPIGEPNNAFAQYFIGQSYLAPLIDAPEIGVHNVTFEPGCRNNWHIHHGSPQILIAVGGRGYYQFDGEEAHELKPGEAVYVPAGTKHWHGAAPDEAFAHIAIMLPGENVSTEWLEAVEDDEYLKLK</sequence>
<name>A0A261FVU7_9BIFI</name>
<accession>A0A261FVU7</accession>
<dbReference type="SUPFAM" id="SSF51182">
    <property type="entry name" value="RmlC-like cupins"/>
    <property type="match status" value="1"/>
</dbReference>
<feature type="domain" description="Cupin type-2" evidence="1">
    <location>
        <begin position="40"/>
        <end position="103"/>
    </location>
</feature>
<dbReference type="AlphaFoldDB" id="A0A261FVU7"/>
<protein>
    <submittedName>
        <fullName evidence="2">Cupin domain-containing protein</fullName>
    </submittedName>
</protein>
<evidence type="ECO:0000313" key="2">
    <source>
        <dbReference type="EMBL" id="OZG63314.1"/>
    </source>
</evidence>
<reference evidence="2 3" key="1">
    <citation type="journal article" date="2017" name="BMC Genomics">
        <title>Comparative genomic and phylogenomic analyses of the Bifidobacteriaceae family.</title>
        <authorList>
            <person name="Lugli G.A."/>
            <person name="Milani C."/>
            <person name="Turroni F."/>
            <person name="Duranti S."/>
            <person name="Mancabelli L."/>
            <person name="Mangifesta M."/>
            <person name="Ferrario C."/>
            <person name="Modesto M."/>
            <person name="Mattarelli P."/>
            <person name="Jiri K."/>
            <person name="van Sinderen D."/>
            <person name="Ventura M."/>
        </authorList>
    </citation>
    <scope>NUCLEOTIDE SEQUENCE [LARGE SCALE GENOMIC DNA]</scope>
    <source>
        <strain evidence="2 3">DSM 28807</strain>
    </source>
</reference>